<organism evidence="1 2">
    <name type="scientific">Rhabditophanes sp. KR3021</name>
    <dbReference type="NCBI Taxonomy" id="114890"/>
    <lineage>
        <taxon>Eukaryota</taxon>
        <taxon>Metazoa</taxon>
        <taxon>Ecdysozoa</taxon>
        <taxon>Nematoda</taxon>
        <taxon>Chromadorea</taxon>
        <taxon>Rhabditida</taxon>
        <taxon>Tylenchina</taxon>
        <taxon>Panagrolaimomorpha</taxon>
        <taxon>Strongyloidoidea</taxon>
        <taxon>Alloionematidae</taxon>
        <taxon>Rhabditophanes</taxon>
    </lineage>
</organism>
<accession>A0AC35TQJ8</accession>
<proteinExistence type="predicted"/>
<sequence length="66" mass="7519">MCQSFGYNNCMPNCFAPACCRRIVPNPCRNCGQQRQRCCQCCQQYNCSPMCTQSGGCNSCNNFDYY</sequence>
<evidence type="ECO:0000313" key="1">
    <source>
        <dbReference type="Proteomes" id="UP000095286"/>
    </source>
</evidence>
<dbReference type="Proteomes" id="UP000095286">
    <property type="component" value="Unplaced"/>
</dbReference>
<evidence type="ECO:0000313" key="2">
    <source>
        <dbReference type="WBParaSite" id="RSKR_0000299250.1"/>
    </source>
</evidence>
<protein>
    <submittedName>
        <fullName evidence="2">Uncharacterized protein</fullName>
    </submittedName>
</protein>
<reference evidence="2" key="1">
    <citation type="submission" date="2016-11" db="UniProtKB">
        <authorList>
            <consortium name="WormBaseParasite"/>
        </authorList>
    </citation>
    <scope>IDENTIFICATION</scope>
    <source>
        <strain evidence="2">KR3021</strain>
    </source>
</reference>
<dbReference type="WBParaSite" id="RSKR_0000299250.1">
    <property type="protein sequence ID" value="RSKR_0000299250.1"/>
    <property type="gene ID" value="RSKR_0000299250"/>
</dbReference>
<name>A0AC35TQJ8_9BILA</name>